<protein>
    <submittedName>
        <fullName evidence="1">Uncharacterized protein</fullName>
    </submittedName>
</protein>
<dbReference type="AlphaFoldDB" id="A0A917JBS3"/>
<evidence type="ECO:0000313" key="1">
    <source>
        <dbReference type="EMBL" id="GGI52810.1"/>
    </source>
</evidence>
<dbReference type="Proteomes" id="UP000662074">
    <property type="component" value="Unassembled WGS sequence"/>
</dbReference>
<keyword evidence="2" id="KW-1185">Reference proteome</keyword>
<gene>
    <name evidence="1" type="ORF">GCM10011425_40220</name>
</gene>
<dbReference type="EMBL" id="BMDO01000019">
    <property type="protein sequence ID" value="GGI52810.1"/>
    <property type="molecule type" value="Genomic_DNA"/>
</dbReference>
<sequence length="245" mass="28630">MENNIYKINGSSFICITYDGTTSYLEIDQAIIAVNIAGPYQDTYNSYFIRGNFNSSYVNNYLKQFNFDLYTDHNFFNSKHPQIEQFLKSFEPGTYYIEQANNFFISILESDYKLLFGDFSTQDHALLFTRNIIDLRRNIINAYKNEIIKGDRPIIIAYRKDYGYGSETGDSFIIDGHHKLMAYIELEIVPNIWEIVNIGDDNYDPTNQLLCAYLNHEEIKNTSLKYFYRYTENGLGELSDLASKF</sequence>
<reference evidence="1" key="2">
    <citation type="submission" date="2020-09" db="EMBL/GenBank/DDBJ databases">
        <authorList>
            <person name="Sun Q."/>
            <person name="Sedlacek I."/>
        </authorList>
    </citation>
    <scope>NUCLEOTIDE SEQUENCE</scope>
    <source>
        <strain evidence="1">CCM 8711</strain>
    </source>
</reference>
<organism evidence="1 2">
    <name type="scientific">Mucilaginibacter galii</name>
    <dbReference type="NCBI Taxonomy" id="2005073"/>
    <lineage>
        <taxon>Bacteria</taxon>
        <taxon>Pseudomonadati</taxon>
        <taxon>Bacteroidota</taxon>
        <taxon>Sphingobacteriia</taxon>
        <taxon>Sphingobacteriales</taxon>
        <taxon>Sphingobacteriaceae</taxon>
        <taxon>Mucilaginibacter</taxon>
    </lineage>
</organism>
<dbReference type="RefSeq" id="WP_188418989.1">
    <property type="nucleotide sequence ID" value="NZ_BMDO01000019.1"/>
</dbReference>
<proteinExistence type="predicted"/>
<name>A0A917JBS3_9SPHI</name>
<accession>A0A917JBS3</accession>
<evidence type="ECO:0000313" key="2">
    <source>
        <dbReference type="Proteomes" id="UP000662074"/>
    </source>
</evidence>
<reference evidence="1" key="1">
    <citation type="journal article" date="2014" name="Int. J. Syst. Evol. Microbiol.">
        <title>Complete genome sequence of Corynebacterium casei LMG S-19264T (=DSM 44701T), isolated from a smear-ripened cheese.</title>
        <authorList>
            <consortium name="US DOE Joint Genome Institute (JGI-PGF)"/>
            <person name="Walter F."/>
            <person name="Albersmeier A."/>
            <person name="Kalinowski J."/>
            <person name="Ruckert C."/>
        </authorList>
    </citation>
    <scope>NUCLEOTIDE SEQUENCE</scope>
    <source>
        <strain evidence="1">CCM 8711</strain>
    </source>
</reference>
<comment type="caution">
    <text evidence="1">The sequence shown here is derived from an EMBL/GenBank/DDBJ whole genome shotgun (WGS) entry which is preliminary data.</text>
</comment>